<keyword evidence="3" id="KW-1185">Reference proteome</keyword>
<evidence type="ECO:0000313" key="2">
    <source>
        <dbReference type="EMBL" id="KAF3060436.1"/>
    </source>
</evidence>
<evidence type="ECO:0000256" key="1">
    <source>
        <dbReference type="SAM" id="MobiDB-lite"/>
    </source>
</evidence>
<comment type="caution">
    <text evidence="2">The sequence shown here is derived from an EMBL/GenBank/DDBJ whole genome shotgun (WGS) entry which is preliminary data.</text>
</comment>
<gene>
    <name evidence="2" type="ORF">CFAM422_011324</name>
</gene>
<feature type="region of interest" description="Disordered" evidence="1">
    <location>
        <begin position="1"/>
        <end position="68"/>
    </location>
</feature>
<dbReference type="Proteomes" id="UP000801864">
    <property type="component" value="Unassembled WGS sequence"/>
</dbReference>
<sequence length="392" mass="43468">METDRPNDSSYVTFFLTDHRAKKPKQQPNKRKQPEEKNPTSSEKPTKIRKPKGYQKALKAAGSAEETSTDALFLRNGGVETWFRYFLTENQSKESSGHFDGKAWVTQQLDNFEKTSVEFRISVAKGVKEALHAKAQSETVQPAERADSVQQSDDQRSISVQTAVTETKGNTELIPTAPDDFHSISDSPSRAVESDSQQDISAQTAELIKTVPNDAHFTITYPPASRLPNIFPRSLAKAIKRKRMKSGWSAGITMSFLGDLHADTRFGPMITLQTITHLADEFAMPLFGMKLRSVNGQRAQVLPTGALSISGAELTVRGCEREAILEVFGSGIDKAVKATAVYKDELARGEDRTDCVSMIIPPNINEGVVFNLLLEEIWAIKFKDALYGEYSF</sequence>
<organism evidence="2 3">
    <name type="scientific">Trichoderma lentiforme</name>
    <dbReference type="NCBI Taxonomy" id="1567552"/>
    <lineage>
        <taxon>Eukaryota</taxon>
        <taxon>Fungi</taxon>
        <taxon>Dikarya</taxon>
        <taxon>Ascomycota</taxon>
        <taxon>Pezizomycotina</taxon>
        <taxon>Sordariomycetes</taxon>
        <taxon>Hypocreomycetidae</taxon>
        <taxon>Hypocreales</taxon>
        <taxon>Hypocreaceae</taxon>
        <taxon>Trichoderma</taxon>
    </lineage>
</organism>
<dbReference type="AlphaFoldDB" id="A0A9P5C9V3"/>
<protein>
    <submittedName>
        <fullName evidence="2">Uncharacterized protein</fullName>
    </submittedName>
</protein>
<evidence type="ECO:0000313" key="3">
    <source>
        <dbReference type="Proteomes" id="UP000801864"/>
    </source>
</evidence>
<dbReference type="EMBL" id="QLNT01000023">
    <property type="protein sequence ID" value="KAF3060436.1"/>
    <property type="molecule type" value="Genomic_DNA"/>
</dbReference>
<accession>A0A9P5C9V3</accession>
<name>A0A9P5C9V3_9HYPO</name>
<reference evidence="2 3" key="1">
    <citation type="submission" date="2018-06" db="EMBL/GenBank/DDBJ databases">
        <title>Genome analysis of cellulolytic fungus Trichoderma lentiforme CFAM-422.</title>
        <authorList>
            <person name="Steindorff A.S."/>
            <person name="Formighieri E.F."/>
            <person name="Midorikawa G.E.O."/>
            <person name="Tamietti M.S."/>
            <person name="Ramos E.Z."/>
            <person name="Silva A.S."/>
            <person name="Bon E.P.S."/>
            <person name="Mendes T.D."/>
            <person name="Damaso M.C.T."/>
            <person name="Favaro L.C.L."/>
        </authorList>
    </citation>
    <scope>NUCLEOTIDE SEQUENCE [LARGE SCALE GENOMIC DNA]</scope>
    <source>
        <strain evidence="2 3">CFAM-422</strain>
    </source>
</reference>
<feature type="compositionally biased region" description="Polar residues" evidence="1">
    <location>
        <begin position="148"/>
        <end position="170"/>
    </location>
</feature>
<proteinExistence type="predicted"/>
<feature type="region of interest" description="Disordered" evidence="1">
    <location>
        <begin position="134"/>
        <end position="191"/>
    </location>
</feature>
<feature type="compositionally biased region" description="Basic residues" evidence="1">
    <location>
        <begin position="20"/>
        <end position="31"/>
    </location>
</feature>